<evidence type="ECO:0000313" key="2">
    <source>
        <dbReference type="Proteomes" id="UP000032142"/>
    </source>
</evidence>
<accession>A0A0B0P2N8</accession>
<organism evidence="1 2">
    <name type="scientific">Gossypium arboreum</name>
    <name type="common">Tree cotton</name>
    <name type="synonym">Gossypium nanking</name>
    <dbReference type="NCBI Taxonomy" id="29729"/>
    <lineage>
        <taxon>Eukaryota</taxon>
        <taxon>Viridiplantae</taxon>
        <taxon>Streptophyta</taxon>
        <taxon>Embryophyta</taxon>
        <taxon>Tracheophyta</taxon>
        <taxon>Spermatophyta</taxon>
        <taxon>Magnoliopsida</taxon>
        <taxon>eudicotyledons</taxon>
        <taxon>Gunneridae</taxon>
        <taxon>Pentapetalae</taxon>
        <taxon>rosids</taxon>
        <taxon>malvids</taxon>
        <taxon>Malvales</taxon>
        <taxon>Malvaceae</taxon>
        <taxon>Malvoideae</taxon>
        <taxon>Gossypium</taxon>
    </lineage>
</organism>
<proteinExistence type="predicted"/>
<evidence type="ECO:0000313" key="1">
    <source>
        <dbReference type="EMBL" id="KHG17636.1"/>
    </source>
</evidence>
<dbReference type="Proteomes" id="UP000032142">
    <property type="component" value="Unassembled WGS sequence"/>
</dbReference>
<reference evidence="2" key="1">
    <citation type="submission" date="2014-09" db="EMBL/GenBank/DDBJ databases">
        <authorList>
            <person name="Mudge J."/>
            <person name="Ramaraj T."/>
            <person name="Lindquist I.E."/>
            <person name="Bharti A.K."/>
            <person name="Sundararajan A."/>
            <person name="Cameron C.T."/>
            <person name="Woodward J.E."/>
            <person name="May G.D."/>
            <person name="Brubaker C."/>
            <person name="Broadhvest J."/>
            <person name="Wilkins T.A."/>
        </authorList>
    </citation>
    <scope>NUCLEOTIDE SEQUENCE</scope>
    <source>
        <strain evidence="2">cv. AKA8401</strain>
    </source>
</reference>
<gene>
    <name evidence="1" type="ORF">F383_06922</name>
</gene>
<protein>
    <submittedName>
        <fullName evidence="1">Uncharacterized protein</fullName>
    </submittedName>
</protein>
<keyword evidence="2" id="KW-1185">Reference proteome</keyword>
<dbReference type="AlphaFoldDB" id="A0A0B0P2N8"/>
<name>A0A0B0P2N8_GOSAR</name>
<sequence>MTLNNIKYNTRVRNIY</sequence>
<dbReference type="EMBL" id="KN408717">
    <property type="protein sequence ID" value="KHG17636.1"/>
    <property type="molecule type" value="Genomic_DNA"/>
</dbReference>